<sequence>VNTNIRHQQALSQVEVYIEFPNDVKHHLKSNLSLNLHQDSKSQLETKKTSE</sequence>
<dbReference type="Proteomes" id="UP001642360">
    <property type="component" value="Unassembled WGS sequence"/>
</dbReference>
<feature type="non-terminal residue" evidence="1">
    <location>
        <position position="1"/>
    </location>
</feature>
<organism evidence="1 2">
    <name type="scientific">Ilex paraguariensis</name>
    <name type="common">yerba mate</name>
    <dbReference type="NCBI Taxonomy" id="185542"/>
    <lineage>
        <taxon>Eukaryota</taxon>
        <taxon>Viridiplantae</taxon>
        <taxon>Streptophyta</taxon>
        <taxon>Embryophyta</taxon>
        <taxon>Tracheophyta</taxon>
        <taxon>Spermatophyta</taxon>
        <taxon>Magnoliopsida</taxon>
        <taxon>eudicotyledons</taxon>
        <taxon>Gunneridae</taxon>
        <taxon>Pentapetalae</taxon>
        <taxon>asterids</taxon>
        <taxon>campanulids</taxon>
        <taxon>Aquifoliales</taxon>
        <taxon>Aquifoliaceae</taxon>
        <taxon>Ilex</taxon>
    </lineage>
</organism>
<evidence type="ECO:0000313" key="2">
    <source>
        <dbReference type="Proteomes" id="UP001642360"/>
    </source>
</evidence>
<feature type="non-terminal residue" evidence="1">
    <location>
        <position position="51"/>
    </location>
</feature>
<comment type="caution">
    <text evidence="1">The sequence shown here is derived from an EMBL/GenBank/DDBJ whole genome shotgun (WGS) entry which is preliminary data.</text>
</comment>
<reference evidence="1 2" key="1">
    <citation type="submission" date="2024-02" db="EMBL/GenBank/DDBJ databases">
        <authorList>
            <person name="Vignale AGUSTIN F."/>
            <person name="Sosa J E."/>
            <person name="Modenutti C."/>
        </authorList>
    </citation>
    <scope>NUCLEOTIDE SEQUENCE [LARGE SCALE GENOMIC DNA]</scope>
</reference>
<dbReference type="AlphaFoldDB" id="A0ABC8UJ66"/>
<protein>
    <submittedName>
        <fullName evidence="1">Uncharacterized protein</fullName>
    </submittedName>
</protein>
<keyword evidence="2" id="KW-1185">Reference proteome</keyword>
<evidence type="ECO:0000313" key="1">
    <source>
        <dbReference type="EMBL" id="CAK9181028.1"/>
    </source>
</evidence>
<accession>A0ABC8UJ66</accession>
<proteinExistence type="predicted"/>
<gene>
    <name evidence="1" type="ORF">ILEXP_LOCUS51064</name>
</gene>
<name>A0ABC8UJ66_9AQUA</name>
<dbReference type="EMBL" id="CAUOFW020007913">
    <property type="protein sequence ID" value="CAK9181028.1"/>
    <property type="molecule type" value="Genomic_DNA"/>
</dbReference>